<dbReference type="GO" id="GO:0006526">
    <property type="term" value="P:L-arginine biosynthetic process"/>
    <property type="evidence" value="ECO:0007669"/>
    <property type="project" value="UniProtKB-UniRule"/>
</dbReference>
<accession>A0ABD5VES8</accession>
<organism evidence="13 14">
    <name type="scientific">Halorubellus litoreus</name>
    <dbReference type="NCBI Taxonomy" id="755308"/>
    <lineage>
        <taxon>Archaea</taxon>
        <taxon>Methanobacteriati</taxon>
        <taxon>Methanobacteriota</taxon>
        <taxon>Stenosarchaea group</taxon>
        <taxon>Halobacteria</taxon>
        <taxon>Halobacteriales</taxon>
        <taxon>Halorubellaceae</taxon>
        <taxon>Halorubellus</taxon>
    </lineage>
</organism>
<dbReference type="InterPro" id="IPR018223">
    <property type="entry name" value="Arginosuc_synth_CS"/>
</dbReference>
<dbReference type="PROSITE" id="PS00565">
    <property type="entry name" value="ARGININOSUCCIN_SYN_2"/>
    <property type="match status" value="1"/>
</dbReference>
<evidence type="ECO:0000256" key="9">
    <source>
        <dbReference type="HAMAP-Rule" id="MF_00005"/>
    </source>
</evidence>
<keyword evidence="5 9" id="KW-0436">Ligase</keyword>
<dbReference type="InterPro" id="IPR014729">
    <property type="entry name" value="Rossmann-like_a/b/a_fold"/>
</dbReference>
<evidence type="ECO:0000259" key="11">
    <source>
        <dbReference type="Pfam" id="PF00764"/>
    </source>
</evidence>
<keyword evidence="8 9" id="KW-0067">ATP-binding</keyword>
<comment type="subunit">
    <text evidence="2 9">Homotetramer.</text>
</comment>
<keyword evidence="6 9" id="KW-0028">Amino-acid biosynthesis</keyword>
<name>A0ABD5VES8_9EURY</name>
<dbReference type="InterPro" id="IPR023434">
    <property type="entry name" value="Arginosuc_synth_type_1_subfam"/>
</dbReference>
<dbReference type="Pfam" id="PF20979">
    <property type="entry name" value="Arginosuc_syn_C"/>
    <property type="match status" value="1"/>
</dbReference>
<evidence type="ECO:0000256" key="7">
    <source>
        <dbReference type="ARBA" id="ARBA00022741"/>
    </source>
</evidence>
<dbReference type="GO" id="GO:0004055">
    <property type="term" value="F:argininosuccinate synthase activity"/>
    <property type="evidence" value="ECO:0007669"/>
    <property type="project" value="UniProtKB-UniRule"/>
</dbReference>
<dbReference type="InterPro" id="IPR001518">
    <property type="entry name" value="Arginosuc_synth"/>
</dbReference>
<evidence type="ECO:0000313" key="13">
    <source>
        <dbReference type="EMBL" id="MFC6952685.1"/>
    </source>
</evidence>
<comment type="similarity">
    <text evidence="9">Belongs to the argininosuccinate synthase family. Type 1 subfamily.</text>
</comment>
<feature type="binding site" evidence="9">
    <location>
        <position position="153"/>
    </location>
    <ligand>
        <name>L-aspartate</name>
        <dbReference type="ChEBI" id="CHEBI:29991"/>
    </ligand>
</feature>
<gene>
    <name evidence="9 13" type="primary">argG</name>
    <name evidence="13" type="ORF">ACFQGB_07385</name>
</gene>
<keyword evidence="7 9" id="KW-0547">Nucleotide-binding</keyword>
<sequence>MTHDDTTHDDTAATGAQYAEDNLDTTHVEKVDGGTVALAFSGGLDTTVCVPLLEDLYGYDEVVGVTVDVGQPHAEFVEAEETAEALDLEHYVVDAKAEFADLCFESVTANATYQGYPLGTALARPVIAEAIAEVAQDVGADAVAHGCTGKGNDQLRFEAVWRDTDMAVIAPVRELGLTREFEQAYAAELDLPVEGGNEGDWSIDTNLWSRSVEGKDLEDPAYVPPEDIYDWTTEPGKVTAPTLVQIGFANGLPTGVSVLEGPESVQETAADAVTAAADADEAKSAIATGEPVAVIEYLNALAGAYGVGRTDMMEDRMLGLKVRENYEHPAATVLHAAHESLEGLVLTKDERDFKATVDDEWGQKAYEGLVHSPLSQALGGFLDVVSEKTEGTVTVKLAAGQARAVGRDSEHAVYSESAASFDTSTVDGIEQADATGVAKYHGFQDRLANSAGSATESEESTEETTLTADD</sequence>
<feature type="region of interest" description="Disordered" evidence="10">
    <location>
        <begin position="448"/>
        <end position="470"/>
    </location>
</feature>
<feature type="binding site" evidence="9">
    <location>
        <begin position="39"/>
        <end position="47"/>
    </location>
    <ligand>
        <name>ATP</name>
        <dbReference type="ChEBI" id="CHEBI:30616"/>
    </ligand>
</feature>
<feature type="binding site" evidence="9">
    <location>
        <position position="211"/>
    </location>
    <ligand>
        <name>L-citrulline</name>
        <dbReference type="ChEBI" id="CHEBI:57743"/>
    </ligand>
</feature>
<dbReference type="InterPro" id="IPR048268">
    <property type="entry name" value="Arginosuc_syn_C"/>
</dbReference>
<dbReference type="EMBL" id="JBHSXN010000001">
    <property type="protein sequence ID" value="MFC6952685.1"/>
    <property type="molecule type" value="Genomic_DNA"/>
</dbReference>
<comment type="pathway">
    <text evidence="1 9">Amino-acid biosynthesis; L-arginine biosynthesis; L-arginine from L-ornithine and carbamoyl phosphate: step 2/3.</text>
</comment>
<evidence type="ECO:0000256" key="3">
    <source>
        <dbReference type="ARBA" id="ARBA00012286"/>
    </source>
</evidence>
<evidence type="ECO:0000256" key="1">
    <source>
        <dbReference type="ARBA" id="ARBA00004967"/>
    </source>
</evidence>
<dbReference type="SUPFAM" id="SSF69864">
    <property type="entry name" value="Argininosuccinate synthetase, C-terminal domain"/>
    <property type="match status" value="1"/>
</dbReference>
<feature type="binding site" evidence="9">
    <location>
        <position position="156"/>
    </location>
    <ligand>
        <name>L-citrulline</name>
        <dbReference type="ChEBI" id="CHEBI:57743"/>
    </ligand>
</feature>
<dbReference type="GO" id="GO:0005524">
    <property type="term" value="F:ATP binding"/>
    <property type="evidence" value="ECO:0007669"/>
    <property type="project" value="UniProtKB-UniRule"/>
</dbReference>
<feature type="binding site" evidence="9">
    <location>
        <position position="152"/>
    </location>
    <ligand>
        <name>L-citrulline</name>
        <dbReference type="ChEBI" id="CHEBI:57743"/>
    </ligand>
</feature>
<feature type="binding site" evidence="9">
    <location>
        <position position="152"/>
    </location>
    <ligand>
        <name>L-aspartate</name>
        <dbReference type="ChEBI" id="CHEBI:29991"/>
    </ligand>
</feature>
<dbReference type="AlphaFoldDB" id="A0ABD5VES8"/>
<comment type="caution">
    <text evidence="13">The sequence shown here is derived from an EMBL/GenBank/DDBJ whole genome shotgun (WGS) entry which is preliminary data.</text>
</comment>
<dbReference type="PROSITE" id="PS00564">
    <property type="entry name" value="ARGININOSUCCIN_SYN_1"/>
    <property type="match status" value="1"/>
</dbReference>
<evidence type="ECO:0000256" key="4">
    <source>
        <dbReference type="ARBA" id="ARBA00022571"/>
    </source>
</evidence>
<reference evidence="13 14" key="1">
    <citation type="journal article" date="2019" name="Int. J. Syst. Evol. Microbiol.">
        <title>The Global Catalogue of Microorganisms (GCM) 10K type strain sequencing project: providing services to taxonomists for standard genome sequencing and annotation.</title>
        <authorList>
            <consortium name="The Broad Institute Genomics Platform"/>
            <consortium name="The Broad Institute Genome Sequencing Center for Infectious Disease"/>
            <person name="Wu L."/>
            <person name="Ma J."/>
        </authorList>
    </citation>
    <scope>NUCLEOTIDE SEQUENCE [LARGE SCALE GENOMIC DNA]</scope>
    <source>
        <strain evidence="13 14">GX26</strain>
    </source>
</reference>
<feature type="binding site" evidence="9">
    <location>
        <position position="326"/>
    </location>
    <ligand>
        <name>L-citrulline</name>
        <dbReference type="ChEBI" id="CHEBI:57743"/>
    </ligand>
</feature>
<feature type="binding site" evidence="9">
    <location>
        <position position="202"/>
    </location>
    <ligand>
        <name>L-citrulline</name>
        <dbReference type="ChEBI" id="CHEBI:57743"/>
    </ligand>
</feature>
<evidence type="ECO:0000313" key="14">
    <source>
        <dbReference type="Proteomes" id="UP001596395"/>
    </source>
</evidence>
<dbReference type="RefSeq" id="WP_336349642.1">
    <property type="nucleotide sequence ID" value="NZ_JAZAQL010000001.1"/>
</dbReference>
<feature type="domain" description="Arginosuccinate synthase-like N-terminal" evidence="11">
    <location>
        <begin position="36"/>
        <end position="192"/>
    </location>
</feature>
<feature type="domain" description="Arginosuccinate synthase C-terminal" evidence="12">
    <location>
        <begin position="201"/>
        <end position="447"/>
    </location>
</feature>
<evidence type="ECO:0000259" key="12">
    <source>
        <dbReference type="Pfam" id="PF20979"/>
    </source>
</evidence>
<dbReference type="InterPro" id="IPR048267">
    <property type="entry name" value="Arginosuc_syn_N"/>
</dbReference>
<comment type="subcellular location">
    <subcellularLocation>
        <location evidence="9">Cytoplasm</location>
    </subcellularLocation>
</comment>
<dbReference type="FunFam" id="3.90.1260.10:FF:000007">
    <property type="entry name" value="Argininosuccinate synthase"/>
    <property type="match status" value="1"/>
</dbReference>
<feature type="region of interest" description="Disordered" evidence="10">
    <location>
        <begin position="1"/>
        <end position="20"/>
    </location>
</feature>
<proteinExistence type="inferred from homology"/>
<dbReference type="NCBIfam" id="TIGR00032">
    <property type="entry name" value="argG"/>
    <property type="match status" value="1"/>
</dbReference>
<evidence type="ECO:0000256" key="6">
    <source>
        <dbReference type="ARBA" id="ARBA00022605"/>
    </source>
</evidence>
<dbReference type="Pfam" id="PF00764">
    <property type="entry name" value="Arginosuc_synth"/>
    <property type="match status" value="1"/>
</dbReference>
<keyword evidence="4 9" id="KW-0055">Arginine biosynthesis</keyword>
<protein>
    <recommendedName>
        <fullName evidence="3 9">Argininosuccinate synthase</fullName>
        <ecNumber evidence="3 9">6.3.4.5</ecNumber>
    </recommendedName>
    <alternativeName>
        <fullName evidence="9">Citrulline--aspartate ligase</fullName>
    </alternativeName>
</protein>
<keyword evidence="9" id="KW-0963">Cytoplasm</keyword>
<feature type="binding site" evidence="9">
    <location>
        <position position="146"/>
    </location>
    <ligand>
        <name>ATP</name>
        <dbReference type="ChEBI" id="CHEBI:30616"/>
    </ligand>
</feature>
<dbReference type="EC" id="6.3.4.5" evidence="3 9"/>
<dbReference type="PANTHER" id="PTHR11587:SF2">
    <property type="entry name" value="ARGININOSUCCINATE SYNTHASE"/>
    <property type="match status" value="1"/>
</dbReference>
<dbReference type="GO" id="GO:0005737">
    <property type="term" value="C:cytoplasm"/>
    <property type="evidence" value="ECO:0007669"/>
    <property type="project" value="UniProtKB-SubCell"/>
</dbReference>
<evidence type="ECO:0000256" key="2">
    <source>
        <dbReference type="ARBA" id="ARBA00011881"/>
    </source>
</evidence>
<dbReference type="SUPFAM" id="SSF52402">
    <property type="entry name" value="Adenine nucleotide alpha hydrolases-like"/>
    <property type="match status" value="1"/>
</dbReference>
<feature type="binding site" evidence="9">
    <location>
        <position position="314"/>
    </location>
    <ligand>
        <name>L-citrulline</name>
        <dbReference type="ChEBI" id="CHEBI:57743"/>
    </ligand>
</feature>
<dbReference type="CDD" id="cd01999">
    <property type="entry name" value="ASS"/>
    <property type="match status" value="1"/>
</dbReference>
<dbReference type="HAMAP" id="MF_00005">
    <property type="entry name" value="Arg_succ_synth_type1"/>
    <property type="match status" value="1"/>
</dbReference>
<comment type="caution">
    <text evidence="9">Lacks conserved residue(s) required for the propagation of feature annotation.</text>
</comment>
<feature type="binding site" evidence="9">
    <location>
        <position position="116"/>
    </location>
    <ligand>
        <name>L-citrulline</name>
        <dbReference type="ChEBI" id="CHEBI:57743"/>
    </ligand>
</feature>
<dbReference type="Gene3D" id="3.90.1260.10">
    <property type="entry name" value="Argininosuccinate synthetase, chain A, domain 2"/>
    <property type="match status" value="1"/>
</dbReference>
<dbReference type="Gene3D" id="3.40.50.620">
    <property type="entry name" value="HUPs"/>
    <property type="match status" value="1"/>
</dbReference>
<feature type="compositionally biased region" description="Basic and acidic residues" evidence="10">
    <location>
        <begin position="1"/>
        <end position="11"/>
    </location>
</feature>
<feature type="compositionally biased region" description="Acidic residues" evidence="10">
    <location>
        <begin position="456"/>
        <end position="470"/>
    </location>
</feature>
<evidence type="ECO:0000256" key="10">
    <source>
        <dbReference type="SAM" id="MobiDB-lite"/>
    </source>
</evidence>
<feature type="binding site" evidence="9">
    <location>
        <position position="148"/>
    </location>
    <ligand>
        <name>L-aspartate</name>
        <dbReference type="ChEBI" id="CHEBI:29991"/>
    </ligand>
</feature>
<dbReference type="PANTHER" id="PTHR11587">
    <property type="entry name" value="ARGININOSUCCINATE SYNTHASE"/>
    <property type="match status" value="1"/>
</dbReference>
<evidence type="ECO:0000256" key="8">
    <source>
        <dbReference type="ARBA" id="ARBA00022840"/>
    </source>
</evidence>
<dbReference type="Proteomes" id="UP001596395">
    <property type="component" value="Unassembled WGS sequence"/>
</dbReference>
<keyword evidence="14" id="KW-1185">Reference proteome</keyword>
<dbReference type="NCBIfam" id="NF001770">
    <property type="entry name" value="PRK00509.1"/>
    <property type="match status" value="1"/>
</dbReference>
<dbReference type="InterPro" id="IPR024074">
    <property type="entry name" value="AS_cat/multimer_dom_body"/>
</dbReference>
<evidence type="ECO:0000256" key="5">
    <source>
        <dbReference type="ARBA" id="ARBA00022598"/>
    </source>
</evidence>
<comment type="catalytic activity">
    <reaction evidence="9">
        <text>L-citrulline + L-aspartate + ATP = 2-(N(omega)-L-arginino)succinate + AMP + diphosphate + H(+)</text>
        <dbReference type="Rhea" id="RHEA:10932"/>
        <dbReference type="ChEBI" id="CHEBI:15378"/>
        <dbReference type="ChEBI" id="CHEBI:29991"/>
        <dbReference type="ChEBI" id="CHEBI:30616"/>
        <dbReference type="ChEBI" id="CHEBI:33019"/>
        <dbReference type="ChEBI" id="CHEBI:57472"/>
        <dbReference type="ChEBI" id="CHEBI:57743"/>
        <dbReference type="ChEBI" id="CHEBI:456215"/>
        <dbReference type="EC" id="6.3.4.5"/>
    </reaction>
</comment>